<dbReference type="RefSeq" id="WP_126360433.1">
    <property type="nucleotide sequence ID" value="NZ_CP034545.1"/>
</dbReference>
<gene>
    <name evidence="3" type="ORF">D5R55_05820</name>
</gene>
<dbReference type="AlphaFoldDB" id="A0A3S9N4C5"/>
<dbReference type="SUPFAM" id="SSF51182">
    <property type="entry name" value="RmlC-like cupins"/>
    <property type="match status" value="1"/>
</dbReference>
<dbReference type="InterPro" id="IPR010982">
    <property type="entry name" value="Lambda_DNA-bd_dom_sf"/>
</dbReference>
<evidence type="ECO:0000259" key="2">
    <source>
        <dbReference type="PROSITE" id="PS50943"/>
    </source>
</evidence>
<dbReference type="InterPro" id="IPR014710">
    <property type="entry name" value="RmlC-like_jellyroll"/>
</dbReference>
<keyword evidence="1" id="KW-0238">DNA-binding</keyword>
<dbReference type="EMBL" id="CP034545">
    <property type="protein sequence ID" value="AZQ50556.1"/>
    <property type="molecule type" value="Genomic_DNA"/>
</dbReference>
<dbReference type="GO" id="GO:0003677">
    <property type="term" value="F:DNA binding"/>
    <property type="evidence" value="ECO:0007669"/>
    <property type="project" value="UniProtKB-KW"/>
</dbReference>
<name>A0A3S9N4C5_9BURK</name>
<proteinExistence type="predicted"/>
<dbReference type="InterPro" id="IPR011051">
    <property type="entry name" value="RmlC_Cupin_sf"/>
</dbReference>
<accession>A0A3S9N4C5</accession>
<sequence length="225" mass="24052">MKESAITAADDTGINERIARRVRDLRTVRGYTLDALAARSGVSRSMISLIERASASPTAVVLDKLAAGLGVSLAGLFGGDRDDAPAQPLARRAQQAEWRDPASGYVRRNLSPASWPSPIQLVEVDFPPGARVAYDSGGRESALHQQVWIISGRVDVTFGDALHELREGDCLAMRLDQPLIFSNPSSHAARYVVAICDASAAGVRSAWRDARVACTTGLAKQEGTL</sequence>
<dbReference type="PANTHER" id="PTHR46797">
    <property type="entry name" value="HTH-TYPE TRANSCRIPTIONAL REGULATOR"/>
    <property type="match status" value="1"/>
</dbReference>
<evidence type="ECO:0000313" key="4">
    <source>
        <dbReference type="Proteomes" id="UP000277191"/>
    </source>
</evidence>
<dbReference type="InterPro" id="IPR001387">
    <property type="entry name" value="Cro/C1-type_HTH"/>
</dbReference>
<dbReference type="PANTHER" id="PTHR46797:SF10">
    <property type="entry name" value="BLR1115 PROTEIN"/>
    <property type="match status" value="1"/>
</dbReference>
<dbReference type="InterPro" id="IPR050807">
    <property type="entry name" value="TransReg_Diox_bact_type"/>
</dbReference>
<dbReference type="Proteomes" id="UP000277191">
    <property type="component" value="Chromosome 1"/>
</dbReference>
<dbReference type="SMART" id="SM00530">
    <property type="entry name" value="HTH_XRE"/>
    <property type="match status" value="1"/>
</dbReference>
<organism evidence="3 4">
    <name type="scientific">Burkholderia cenocepacia</name>
    <dbReference type="NCBI Taxonomy" id="95486"/>
    <lineage>
        <taxon>Bacteria</taxon>
        <taxon>Pseudomonadati</taxon>
        <taxon>Pseudomonadota</taxon>
        <taxon>Betaproteobacteria</taxon>
        <taxon>Burkholderiales</taxon>
        <taxon>Burkholderiaceae</taxon>
        <taxon>Burkholderia</taxon>
        <taxon>Burkholderia cepacia complex</taxon>
    </lineage>
</organism>
<evidence type="ECO:0000256" key="1">
    <source>
        <dbReference type="ARBA" id="ARBA00023125"/>
    </source>
</evidence>
<dbReference type="PROSITE" id="PS50943">
    <property type="entry name" value="HTH_CROC1"/>
    <property type="match status" value="1"/>
</dbReference>
<dbReference type="SUPFAM" id="SSF47413">
    <property type="entry name" value="lambda repressor-like DNA-binding domains"/>
    <property type="match status" value="1"/>
</dbReference>
<dbReference type="GO" id="GO:0005829">
    <property type="term" value="C:cytosol"/>
    <property type="evidence" value="ECO:0007669"/>
    <property type="project" value="TreeGrafter"/>
</dbReference>
<reference evidence="3 4" key="1">
    <citation type="submission" date="2018-12" db="EMBL/GenBank/DDBJ databases">
        <title>Cadmium resistance mechanism in endophytic bacteria Burkholderia cenocepacia YG-3.</title>
        <authorList>
            <person name="Zhang X."/>
            <person name="Wang X."/>
            <person name="Zhu Y."/>
        </authorList>
    </citation>
    <scope>NUCLEOTIDE SEQUENCE [LARGE SCALE GENOMIC DNA]</scope>
    <source>
        <strain evidence="3 4">YG-3</strain>
    </source>
</reference>
<dbReference type="Gene3D" id="2.60.120.10">
    <property type="entry name" value="Jelly Rolls"/>
    <property type="match status" value="1"/>
</dbReference>
<dbReference type="CDD" id="cd00093">
    <property type="entry name" value="HTH_XRE"/>
    <property type="match status" value="1"/>
</dbReference>
<evidence type="ECO:0000313" key="3">
    <source>
        <dbReference type="EMBL" id="AZQ50556.1"/>
    </source>
</evidence>
<dbReference type="Pfam" id="PF01381">
    <property type="entry name" value="HTH_3"/>
    <property type="match status" value="1"/>
</dbReference>
<dbReference type="CDD" id="cd02209">
    <property type="entry name" value="cupin_XRE_C"/>
    <property type="match status" value="1"/>
</dbReference>
<dbReference type="GO" id="GO:0003700">
    <property type="term" value="F:DNA-binding transcription factor activity"/>
    <property type="evidence" value="ECO:0007669"/>
    <property type="project" value="TreeGrafter"/>
</dbReference>
<dbReference type="Gene3D" id="1.10.260.40">
    <property type="entry name" value="lambda repressor-like DNA-binding domains"/>
    <property type="match status" value="1"/>
</dbReference>
<feature type="domain" description="HTH cro/C1-type" evidence="2">
    <location>
        <begin position="22"/>
        <end position="76"/>
    </location>
</feature>
<protein>
    <submittedName>
        <fullName evidence="3">XRE family transcriptional regulator</fullName>
    </submittedName>
</protein>